<reference evidence="8 9" key="1">
    <citation type="submission" date="2019-09" db="EMBL/GenBank/DDBJ databases">
        <authorList>
            <person name="Criscuolo A."/>
        </authorList>
    </citation>
    <scope>NUCLEOTIDE SEQUENCE [LARGE SCALE GENOMIC DNA]</scope>
    <source>
        <strain evidence="9">3(2)</strain>
    </source>
</reference>
<dbReference type="GO" id="GO:0003677">
    <property type="term" value="F:DNA binding"/>
    <property type="evidence" value="ECO:0007669"/>
    <property type="project" value="UniProtKB-UniRule"/>
</dbReference>
<evidence type="ECO:0000256" key="5">
    <source>
        <dbReference type="PROSITE-ProRule" id="PRU01248"/>
    </source>
</evidence>
<dbReference type="EMBL" id="CABVOU010000046">
    <property type="protein sequence ID" value="VVZ97358.1"/>
    <property type="molecule type" value="Genomic_DNA"/>
</dbReference>
<evidence type="ECO:0000256" key="3">
    <source>
        <dbReference type="ARBA" id="ARBA00023125"/>
    </source>
</evidence>
<dbReference type="InterPro" id="IPR010998">
    <property type="entry name" value="Integrase_recombinase_N"/>
</dbReference>
<dbReference type="AlphaFoldDB" id="A0A5K1IAP9"/>
<dbReference type="PROSITE" id="PS51898">
    <property type="entry name" value="TYR_RECOMBINASE"/>
    <property type="match status" value="1"/>
</dbReference>
<dbReference type="InterPro" id="IPR013762">
    <property type="entry name" value="Integrase-like_cat_sf"/>
</dbReference>
<gene>
    <name evidence="8" type="primary">intA</name>
    <name evidence="8" type="ORF">HALO32_03476</name>
</gene>
<sequence length="419" mass="46083">MPRKARELAPVEIKRLTSPGLYAVGGVAGLHLQVTERGARSWILRVTIAGKRRDLGLGGYPDVTLAMAREKARTTRESIAQGIDPVAERQRLRSTALAERLRDMTFEKAAEAVIAKKQAEARNAKHGKQWASTLETYAYPILGPMSVADIELAHVKQVLEPIWQEKTETATRVRQRIEAVLSWAAVHGHRSGENPARWKGNLDAVLPAPAKVSKVEHHRAMPIDEMHAFMEALEKRQGIAAKCLAFTILTAARSGEARAATWEEIDLVAKVWTIPGERMKAGSEHRVPLSAPAVELLKALPRHAGTSLAFPSPQGGKLSDATLAAVLKRMNVYEKATVHGFRSTFRDWTAERTSTPHHIAEMALAHTIKNHAEAAYRRGDLLEKRAKLMKQWATFLATAPAQAENVTPIRGAGKETTEA</sequence>
<dbReference type="InterPro" id="IPR044068">
    <property type="entry name" value="CB"/>
</dbReference>
<dbReference type="Proteomes" id="UP000326725">
    <property type="component" value="Unassembled WGS sequence"/>
</dbReference>
<dbReference type="InterPro" id="IPR038488">
    <property type="entry name" value="Integrase_DNA-bd_sf"/>
</dbReference>
<evidence type="ECO:0000256" key="2">
    <source>
        <dbReference type="ARBA" id="ARBA00022908"/>
    </source>
</evidence>
<dbReference type="Gene3D" id="3.30.160.390">
    <property type="entry name" value="Integrase, DNA-binding domain"/>
    <property type="match status" value="1"/>
</dbReference>
<accession>A0A5K1IAP9</accession>
<dbReference type="Pfam" id="PF22022">
    <property type="entry name" value="Phage_int_M"/>
    <property type="match status" value="1"/>
</dbReference>
<dbReference type="PROSITE" id="PS51900">
    <property type="entry name" value="CB"/>
    <property type="match status" value="1"/>
</dbReference>
<dbReference type="Pfam" id="PF13356">
    <property type="entry name" value="Arm-DNA-bind_3"/>
    <property type="match status" value="1"/>
</dbReference>
<dbReference type="PANTHER" id="PTHR30629">
    <property type="entry name" value="PROPHAGE INTEGRASE"/>
    <property type="match status" value="1"/>
</dbReference>
<proteinExistence type="inferred from homology"/>
<dbReference type="Pfam" id="PF00589">
    <property type="entry name" value="Phage_integrase"/>
    <property type="match status" value="1"/>
</dbReference>
<feature type="domain" description="Tyr recombinase" evidence="6">
    <location>
        <begin position="216"/>
        <end position="389"/>
    </location>
</feature>
<keyword evidence="4" id="KW-0233">DNA recombination</keyword>
<dbReference type="InterPro" id="IPR050808">
    <property type="entry name" value="Phage_Integrase"/>
</dbReference>
<organism evidence="8 9">
    <name type="scientific">Halomonas lysinitropha</name>
    <dbReference type="NCBI Taxonomy" id="2607506"/>
    <lineage>
        <taxon>Bacteria</taxon>
        <taxon>Pseudomonadati</taxon>
        <taxon>Pseudomonadota</taxon>
        <taxon>Gammaproteobacteria</taxon>
        <taxon>Oceanospirillales</taxon>
        <taxon>Halomonadaceae</taxon>
        <taxon>Halomonas</taxon>
    </lineage>
</organism>
<keyword evidence="2" id="KW-0229">DNA integration</keyword>
<dbReference type="Gene3D" id="1.10.443.10">
    <property type="entry name" value="Intergrase catalytic core"/>
    <property type="match status" value="1"/>
</dbReference>
<evidence type="ECO:0000313" key="9">
    <source>
        <dbReference type="Proteomes" id="UP000326725"/>
    </source>
</evidence>
<dbReference type="PANTHER" id="PTHR30629:SF2">
    <property type="entry name" value="PROPHAGE INTEGRASE INTS-RELATED"/>
    <property type="match status" value="1"/>
</dbReference>
<comment type="similarity">
    <text evidence="1">Belongs to the 'phage' integrase family.</text>
</comment>
<evidence type="ECO:0000256" key="4">
    <source>
        <dbReference type="ARBA" id="ARBA00023172"/>
    </source>
</evidence>
<dbReference type="InterPro" id="IPR011010">
    <property type="entry name" value="DNA_brk_join_enz"/>
</dbReference>
<dbReference type="InterPro" id="IPR053876">
    <property type="entry name" value="Phage_int_M"/>
</dbReference>
<dbReference type="CDD" id="cd00801">
    <property type="entry name" value="INT_P4_C"/>
    <property type="match status" value="1"/>
</dbReference>
<dbReference type="RefSeq" id="WP_151445155.1">
    <property type="nucleotide sequence ID" value="NZ_CABVOU010000046.1"/>
</dbReference>
<dbReference type="GO" id="GO:0006310">
    <property type="term" value="P:DNA recombination"/>
    <property type="evidence" value="ECO:0007669"/>
    <property type="project" value="UniProtKB-KW"/>
</dbReference>
<evidence type="ECO:0000256" key="1">
    <source>
        <dbReference type="ARBA" id="ARBA00008857"/>
    </source>
</evidence>
<dbReference type="InterPro" id="IPR025166">
    <property type="entry name" value="Integrase_DNA_bind_dom"/>
</dbReference>
<name>A0A5K1IAP9_9GAMM</name>
<feature type="domain" description="Core-binding (CB)" evidence="7">
    <location>
        <begin position="104"/>
        <end position="185"/>
    </location>
</feature>
<dbReference type="Gene3D" id="1.10.150.130">
    <property type="match status" value="1"/>
</dbReference>
<dbReference type="SUPFAM" id="SSF56349">
    <property type="entry name" value="DNA breaking-rejoining enzymes"/>
    <property type="match status" value="1"/>
</dbReference>
<dbReference type="InterPro" id="IPR002104">
    <property type="entry name" value="Integrase_catalytic"/>
</dbReference>
<evidence type="ECO:0000259" key="6">
    <source>
        <dbReference type="PROSITE" id="PS51898"/>
    </source>
</evidence>
<evidence type="ECO:0000259" key="7">
    <source>
        <dbReference type="PROSITE" id="PS51900"/>
    </source>
</evidence>
<keyword evidence="3 5" id="KW-0238">DNA-binding</keyword>
<protein>
    <submittedName>
        <fullName evidence="8">Prophage CP4-57 integrase</fullName>
    </submittedName>
</protein>
<dbReference type="GO" id="GO:0015074">
    <property type="term" value="P:DNA integration"/>
    <property type="evidence" value="ECO:0007669"/>
    <property type="project" value="UniProtKB-KW"/>
</dbReference>
<evidence type="ECO:0000313" key="8">
    <source>
        <dbReference type="EMBL" id="VVZ97358.1"/>
    </source>
</evidence>
<keyword evidence="9" id="KW-1185">Reference proteome</keyword>